<proteinExistence type="inferred from homology"/>
<protein>
    <submittedName>
        <fullName evidence="7">AI-2E family transporter</fullName>
    </submittedName>
</protein>
<dbReference type="EMBL" id="MJGC01000057">
    <property type="protein sequence ID" value="OEJ75020.1"/>
    <property type="molecule type" value="Genomic_DNA"/>
</dbReference>
<dbReference type="GO" id="GO:0016020">
    <property type="term" value="C:membrane"/>
    <property type="evidence" value="ECO:0007669"/>
    <property type="project" value="UniProtKB-SubCell"/>
</dbReference>
<evidence type="ECO:0000256" key="3">
    <source>
        <dbReference type="ARBA" id="ARBA00022692"/>
    </source>
</evidence>
<evidence type="ECO:0000256" key="5">
    <source>
        <dbReference type="ARBA" id="ARBA00023136"/>
    </source>
</evidence>
<gene>
    <name evidence="7" type="ORF">BH720_11840</name>
</gene>
<evidence type="ECO:0000256" key="2">
    <source>
        <dbReference type="ARBA" id="ARBA00009773"/>
    </source>
</evidence>
<dbReference type="PANTHER" id="PTHR21716">
    <property type="entry name" value="TRANSMEMBRANE PROTEIN"/>
    <property type="match status" value="1"/>
</dbReference>
<feature type="transmembrane region" description="Helical" evidence="6">
    <location>
        <begin position="42"/>
        <end position="59"/>
    </location>
</feature>
<comment type="subcellular location">
    <subcellularLocation>
        <location evidence="1">Membrane</location>
        <topology evidence="1">Multi-pass membrane protein</topology>
    </subcellularLocation>
</comment>
<accession>A0A1E5QK33</accession>
<feature type="transmembrane region" description="Helical" evidence="6">
    <location>
        <begin position="205"/>
        <end position="230"/>
    </location>
</feature>
<evidence type="ECO:0000256" key="6">
    <source>
        <dbReference type="SAM" id="Phobius"/>
    </source>
</evidence>
<feature type="transmembrane region" description="Helical" evidence="6">
    <location>
        <begin position="236"/>
        <end position="261"/>
    </location>
</feature>
<evidence type="ECO:0000256" key="4">
    <source>
        <dbReference type="ARBA" id="ARBA00022989"/>
    </source>
</evidence>
<dbReference type="InterPro" id="IPR002549">
    <property type="entry name" value="AI-2E-like"/>
</dbReference>
<name>A0A1E5QK33_9CYAN</name>
<dbReference type="STRING" id="1781255.BH720_11840"/>
<feature type="transmembrane region" description="Helical" evidence="6">
    <location>
        <begin position="164"/>
        <end position="185"/>
    </location>
</feature>
<dbReference type="PANTHER" id="PTHR21716:SF66">
    <property type="entry name" value="TRANSPORT PROTEIN SLL0063-RELATED"/>
    <property type="match status" value="1"/>
</dbReference>
<keyword evidence="4 6" id="KW-1133">Transmembrane helix</keyword>
<comment type="similarity">
    <text evidence="2">Belongs to the autoinducer-2 exporter (AI-2E) (TC 2.A.86) family.</text>
</comment>
<keyword evidence="5 6" id="KW-0472">Membrane</keyword>
<feature type="transmembrane region" description="Helical" evidence="6">
    <location>
        <begin position="305"/>
        <end position="336"/>
    </location>
</feature>
<reference evidence="7" key="1">
    <citation type="submission" date="2016-09" db="EMBL/GenBank/DDBJ databases">
        <title>Draft genome of thermotolerant cyanobacterium Desertifilum sp. strain IPPAS B-1220.</title>
        <authorList>
            <person name="Sinetova M.A."/>
            <person name="Bolakhan K."/>
            <person name="Zayadan B.K."/>
            <person name="Mironov K.S."/>
            <person name="Ustinova V."/>
            <person name="Kupriyanova E.V."/>
            <person name="Sidorov R.A."/>
            <person name="Skrypnik A.N."/>
            <person name="Gogoleva N.E."/>
            <person name="Gogolev Y.V."/>
            <person name="Los D.A."/>
        </authorList>
    </citation>
    <scope>NUCLEOTIDE SEQUENCE [LARGE SCALE GENOMIC DNA]</scope>
    <source>
        <strain evidence="7">IPPAS B-1220</strain>
    </source>
</reference>
<comment type="caution">
    <text evidence="7">The sequence shown here is derived from an EMBL/GenBank/DDBJ whole genome shotgun (WGS) entry which is preliminary data.</text>
</comment>
<feature type="transmembrane region" description="Helical" evidence="6">
    <location>
        <begin position="71"/>
        <end position="95"/>
    </location>
</feature>
<dbReference type="RefSeq" id="WP_069967409.1">
    <property type="nucleotide sequence ID" value="NZ_CM124774.1"/>
</dbReference>
<evidence type="ECO:0000313" key="7">
    <source>
        <dbReference type="EMBL" id="OEJ75020.1"/>
    </source>
</evidence>
<keyword evidence="3 6" id="KW-0812">Transmembrane</keyword>
<dbReference type="AlphaFoldDB" id="A0A1E5QK33"/>
<evidence type="ECO:0000256" key="1">
    <source>
        <dbReference type="ARBA" id="ARBA00004141"/>
    </source>
</evidence>
<feature type="transmembrane region" description="Helical" evidence="6">
    <location>
        <begin position="18"/>
        <end position="36"/>
    </location>
</feature>
<dbReference type="OrthoDB" id="464097at2"/>
<sequence>MREKSNSNLLDRLNNSQLIRYLLLFTLGWAITQLLAYFEQVIIVFTLAAIFAFLLNYPVRWLRRFLPHGVAVCIVFLLSLVLLGGLSLTIGLAILSQGEQLLNQSTILINSVLPLIERLENFLERVNVQVDFAILEEQVRNQIFTGIGAGLLTLQNWLTRLIDLILIVVIAFFMLLDGGSIWKFILKSFPEDKQEKISESIRKNFLGFFSGRLILSIFFGLSALLVFILLQAPYALFLAAIAGIFDLIPGIGATLGISLVSIILLPQGVWLSIKVLIGCVLLQQLEENLLMPRIMKDSINLNPVVMFFALLVGVRIAGLLGLFLAIPVAGVIINLLDIDEMRGDS</sequence>
<organism evidence="7">
    <name type="scientific">Desertifilum tharense IPPAS B-1220</name>
    <dbReference type="NCBI Taxonomy" id="1781255"/>
    <lineage>
        <taxon>Bacteria</taxon>
        <taxon>Bacillati</taxon>
        <taxon>Cyanobacteriota</taxon>
        <taxon>Cyanophyceae</taxon>
        <taxon>Desertifilales</taxon>
        <taxon>Desertifilaceae</taxon>
        <taxon>Desertifilum</taxon>
    </lineage>
</organism>
<dbReference type="GO" id="GO:0055085">
    <property type="term" value="P:transmembrane transport"/>
    <property type="evidence" value="ECO:0007669"/>
    <property type="project" value="TreeGrafter"/>
</dbReference>
<dbReference type="Pfam" id="PF01594">
    <property type="entry name" value="AI-2E_transport"/>
    <property type="match status" value="1"/>
</dbReference>